<comment type="caution">
    <text evidence="2">The sequence shown here is derived from an EMBL/GenBank/DDBJ whole genome shotgun (WGS) entry which is preliminary data.</text>
</comment>
<dbReference type="InterPro" id="IPR045504">
    <property type="entry name" value="DUF6487"/>
</dbReference>
<evidence type="ECO:0000259" key="1">
    <source>
        <dbReference type="Pfam" id="PF20097"/>
    </source>
</evidence>
<evidence type="ECO:0000313" key="3">
    <source>
        <dbReference type="Proteomes" id="UP001144256"/>
    </source>
</evidence>
<name>A0A9W6DEA3_9FIRM</name>
<dbReference type="AlphaFoldDB" id="A0A9W6DEA3"/>
<gene>
    <name evidence="2" type="ORF">SH1V18_17750</name>
</gene>
<dbReference type="RefSeq" id="WP_281814729.1">
    <property type="nucleotide sequence ID" value="NZ_BRLB01000003.1"/>
</dbReference>
<dbReference type="Proteomes" id="UP001144256">
    <property type="component" value="Unassembled WGS sequence"/>
</dbReference>
<proteinExistence type="predicted"/>
<reference evidence="2" key="1">
    <citation type="submission" date="2022-06" db="EMBL/GenBank/DDBJ databases">
        <title>Vallitalea longa sp. nov., an anaerobic bacterium isolated from marine sediment.</title>
        <authorList>
            <person name="Hirano S."/>
            <person name="Terahara T."/>
            <person name="Mori K."/>
            <person name="Hamada M."/>
            <person name="Matsumoto R."/>
            <person name="Kobayashi T."/>
        </authorList>
    </citation>
    <scope>NUCLEOTIDE SEQUENCE</scope>
    <source>
        <strain evidence="2">SH18-1</strain>
    </source>
</reference>
<organism evidence="2 3">
    <name type="scientific">Vallitalea longa</name>
    <dbReference type="NCBI Taxonomy" id="2936439"/>
    <lineage>
        <taxon>Bacteria</taxon>
        <taxon>Bacillati</taxon>
        <taxon>Bacillota</taxon>
        <taxon>Clostridia</taxon>
        <taxon>Lachnospirales</taxon>
        <taxon>Vallitaleaceae</taxon>
        <taxon>Vallitalea</taxon>
    </lineage>
</organism>
<accession>A0A9W6DEA3</accession>
<dbReference type="Pfam" id="PF20097">
    <property type="entry name" value="DUF6487"/>
    <property type="match status" value="1"/>
</dbReference>
<sequence length="79" mass="9071">MKCPYCGKEMEQGVIQSPYEISWDKKKHLFGSAHGRKESIVLSESTMIKGCAVIAYLCRECKKIVIDYTDEKCDYNTQN</sequence>
<dbReference type="EMBL" id="BRLB01000003">
    <property type="protein sequence ID" value="GKX29295.1"/>
    <property type="molecule type" value="Genomic_DNA"/>
</dbReference>
<keyword evidence="3" id="KW-1185">Reference proteome</keyword>
<protein>
    <recommendedName>
        <fullName evidence="1">DUF6487 domain-containing protein</fullName>
    </recommendedName>
</protein>
<evidence type="ECO:0000313" key="2">
    <source>
        <dbReference type="EMBL" id="GKX29295.1"/>
    </source>
</evidence>
<feature type="domain" description="DUF6487" evidence="1">
    <location>
        <begin position="3"/>
        <end position="69"/>
    </location>
</feature>